<dbReference type="RefSeq" id="XP_010424474.1">
    <property type="nucleotide sequence ID" value="XM_010426172.1"/>
</dbReference>
<feature type="chain" id="PRO_5045021483" evidence="1">
    <location>
        <begin position="30"/>
        <end position="82"/>
    </location>
</feature>
<protein>
    <submittedName>
        <fullName evidence="3 4">Defensin-like protein 206</fullName>
    </submittedName>
</protein>
<evidence type="ECO:0000256" key="1">
    <source>
        <dbReference type="SAM" id="SignalP"/>
    </source>
</evidence>
<sequence>MAINLNSISFSVLLVVLVMASTEILKTEAQTCSTFLDECGPEPFLGANADCFNCCKYTYESPPACKGLVEGSDKHCHCYQNP</sequence>
<reference evidence="2" key="1">
    <citation type="journal article" date="1997" name="Nucleic Acids Res.">
        <title>tRNAscan-SE: a program for improved detection of transfer RNA genes in genomic sequence.</title>
        <authorList>
            <person name="Lowe T.M."/>
            <person name="Eddy S.R."/>
        </authorList>
    </citation>
    <scope>NUCLEOTIDE SEQUENCE [LARGE SCALE GENOMIC DNA]</scope>
    <source>
        <strain evidence="2">r\DH55</strain>
    </source>
</reference>
<reference evidence="2" key="2">
    <citation type="journal article" date="2014" name="Nat. Commun.">
        <title>The emerging biofuel crop Camelina sativa retains a highly undifferentiated hexaploid genome structure.</title>
        <authorList>
            <person name="Kagale S."/>
            <person name="Koh C."/>
            <person name="Nixon J."/>
            <person name="Bollina V."/>
            <person name="Clarke W.E."/>
            <person name="Tuteja R."/>
            <person name="Spillane C."/>
            <person name="Robinson S.J."/>
            <person name="Links M.G."/>
            <person name="Clarke C."/>
            <person name="Higgins E.E."/>
            <person name="Huebert T."/>
            <person name="Sharpe A.G."/>
            <person name="Parkin I.A."/>
        </authorList>
    </citation>
    <scope>NUCLEOTIDE SEQUENCE [LARGE SCALE GENOMIC DNA]</scope>
    <source>
        <strain evidence="2">r\DH55</strain>
    </source>
</reference>
<evidence type="ECO:0000313" key="2">
    <source>
        <dbReference type="Proteomes" id="UP000694864"/>
    </source>
</evidence>
<gene>
    <name evidence="4" type="primary">LOC104709587</name>
    <name evidence="3" type="synonym">LOC104709586</name>
</gene>
<name>A0ABM0TD08_CAMSA</name>
<accession>A0ABM0TD08</accession>
<reference evidence="3 4" key="3">
    <citation type="submission" date="2025-05" db="UniProtKB">
        <authorList>
            <consortium name="RefSeq"/>
        </authorList>
    </citation>
    <scope>IDENTIFICATION</scope>
    <source>
        <tissue evidence="3 4">Leaf</tissue>
    </source>
</reference>
<proteinExistence type="predicted"/>
<dbReference type="GeneID" id="104709587"/>
<organism evidence="2 4">
    <name type="scientific">Camelina sativa</name>
    <name type="common">False flax</name>
    <name type="synonym">Myagrum sativum</name>
    <dbReference type="NCBI Taxonomy" id="90675"/>
    <lineage>
        <taxon>Eukaryota</taxon>
        <taxon>Viridiplantae</taxon>
        <taxon>Streptophyta</taxon>
        <taxon>Embryophyta</taxon>
        <taxon>Tracheophyta</taxon>
        <taxon>Spermatophyta</taxon>
        <taxon>Magnoliopsida</taxon>
        <taxon>eudicotyledons</taxon>
        <taxon>Gunneridae</taxon>
        <taxon>Pentapetalae</taxon>
        <taxon>rosids</taxon>
        <taxon>malvids</taxon>
        <taxon>Brassicales</taxon>
        <taxon>Brassicaceae</taxon>
        <taxon>Camelineae</taxon>
        <taxon>Camelina</taxon>
    </lineage>
</organism>
<dbReference type="GeneID" id="104709586"/>
<dbReference type="RefSeq" id="XP_010424473.1">
    <property type="nucleotide sequence ID" value="XM_010426171.1"/>
</dbReference>
<keyword evidence="2" id="KW-1185">Reference proteome</keyword>
<dbReference type="Proteomes" id="UP000694864">
    <property type="component" value="Chromosome 8"/>
</dbReference>
<keyword evidence="1" id="KW-0732">Signal</keyword>
<feature type="signal peptide" evidence="1">
    <location>
        <begin position="1"/>
        <end position="29"/>
    </location>
</feature>
<evidence type="ECO:0000313" key="4">
    <source>
        <dbReference type="RefSeq" id="XP_010424474.1"/>
    </source>
</evidence>
<evidence type="ECO:0000313" key="3">
    <source>
        <dbReference type="RefSeq" id="XP_010424473.1"/>
    </source>
</evidence>